<proteinExistence type="predicted"/>
<dbReference type="OrthoDB" id="3267074at2759"/>
<dbReference type="Proteomes" id="UP000886653">
    <property type="component" value="Unassembled WGS sequence"/>
</dbReference>
<reference evidence="2" key="1">
    <citation type="submission" date="2013-11" db="EMBL/GenBank/DDBJ databases">
        <title>Genome sequence of the fusiform rust pathogen reveals effectors for host alternation and coevolution with pine.</title>
        <authorList>
            <consortium name="DOE Joint Genome Institute"/>
            <person name="Smith K."/>
            <person name="Pendleton A."/>
            <person name="Kubisiak T."/>
            <person name="Anderson C."/>
            <person name="Salamov A."/>
            <person name="Aerts A."/>
            <person name="Riley R."/>
            <person name="Clum A."/>
            <person name="Lindquist E."/>
            <person name="Ence D."/>
            <person name="Campbell M."/>
            <person name="Kronenberg Z."/>
            <person name="Feau N."/>
            <person name="Dhillon B."/>
            <person name="Hamelin R."/>
            <person name="Burleigh J."/>
            <person name="Smith J."/>
            <person name="Yandell M."/>
            <person name="Nelson C."/>
            <person name="Grigoriev I."/>
            <person name="Davis J."/>
        </authorList>
    </citation>
    <scope>NUCLEOTIDE SEQUENCE</scope>
    <source>
        <strain evidence="2">G11</strain>
    </source>
</reference>
<evidence type="ECO:0000313" key="2">
    <source>
        <dbReference type="EMBL" id="KAG0144966.1"/>
    </source>
</evidence>
<feature type="region of interest" description="Disordered" evidence="1">
    <location>
        <begin position="29"/>
        <end position="89"/>
    </location>
</feature>
<sequence length="209" mass="23679">MPSSIETSFLYSLLNENLLDQDDTPIPLTSSHIHFQGDPPSDIQTPTSCIPSTPDDHESQINNPANPTERPTITQDHVPPDPLPPLHRSTRLHTEPIRYGFVAWENLDDKNNNPSFTAVMRGANKLQWRKAMQDEFDSFTEHNIGTLVDPPPDANILGVKTEKLRTNVNKVDTILDNPRVFSFLAQFILETGRFDYLCSYLPEEEQEGK</sequence>
<feature type="compositionally biased region" description="Polar residues" evidence="1">
    <location>
        <begin position="60"/>
        <end position="75"/>
    </location>
</feature>
<name>A0A9P6TAA5_9BASI</name>
<feature type="compositionally biased region" description="Polar residues" evidence="1">
    <location>
        <begin position="42"/>
        <end position="51"/>
    </location>
</feature>
<keyword evidence="3" id="KW-1185">Reference proteome</keyword>
<accession>A0A9P6TAA5</accession>
<evidence type="ECO:0000313" key="3">
    <source>
        <dbReference type="Proteomes" id="UP000886653"/>
    </source>
</evidence>
<organism evidence="2 3">
    <name type="scientific">Cronartium quercuum f. sp. fusiforme G11</name>
    <dbReference type="NCBI Taxonomy" id="708437"/>
    <lineage>
        <taxon>Eukaryota</taxon>
        <taxon>Fungi</taxon>
        <taxon>Dikarya</taxon>
        <taxon>Basidiomycota</taxon>
        <taxon>Pucciniomycotina</taxon>
        <taxon>Pucciniomycetes</taxon>
        <taxon>Pucciniales</taxon>
        <taxon>Coleosporiaceae</taxon>
        <taxon>Cronartium</taxon>
    </lineage>
</organism>
<comment type="caution">
    <text evidence="2">The sequence shown here is derived from an EMBL/GenBank/DDBJ whole genome shotgun (WGS) entry which is preliminary data.</text>
</comment>
<dbReference type="AlphaFoldDB" id="A0A9P6TAA5"/>
<dbReference type="EMBL" id="MU167285">
    <property type="protein sequence ID" value="KAG0144966.1"/>
    <property type="molecule type" value="Genomic_DNA"/>
</dbReference>
<gene>
    <name evidence="2" type="ORF">CROQUDRAFT_108140</name>
</gene>
<evidence type="ECO:0000256" key="1">
    <source>
        <dbReference type="SAM" id="MobiDB-lite"/>
    </source>
</evidence>
<protein>
    <submittedName>
        <fullName evidence="2">Uncharacterized protein</fullName>
    </submittedName>
</protein>